<geneLocation type="plasmid" evidence="5 6">
    <name>unnamed2</name>
</geneLocation>
<dbReference type="PROSITE" id="PS51257">
    <property type="entry name" value="PROKAR_LIPOPROTEIN"/>
    <property type="match status" value="1"/>
</dbReference>
<evidence type="ECO:0000313" key="6">
    <source>
        <dbReference type="Proteomes" id="UP000326170"/>
    </source>
</evidence>
<dbReference type="Pfam" id="PF01497">
    <property type="entry name" value="Peripla_BP_2"/>
    <property type="match status" value="1"/>
</dbReference>
<keyword evidence="3" id="KW-0732">Signal</keyword>
<dbReference type="PANTHER" id="PTHR30532">
    <property type="entry name" value="IRON III DICITRATE-BINDING PERIPLASMIC PROTEIN"/>
    <property type="match status" value="1"/>
</dbReference>
<dbReference type="PROSITE" id="PS50983">
    <property type="entry name" value="FE_B12_PBP"/>
    <property type="match status" value="1"/>
</dbReference>
<gene>
    <name evidence="5" type="ORF">GCU68_20230</name>
</gene>
<protein>
    <submittedName>
        <fullName evidence="5">ABC transporter substrate-binding protein</fullName>
    </submittedName>
</protein>
<evidence type="ECO:0000256" key="2">
    <source>
        <dbReference type="ARBA" id="ARBA00022448"/>
    </source>
</evidence>
<evidence type="ECO:0000259" key="4">
    <source>
        <dbReference type="PROSITE" id="PS50983"/>
    </source>
</evidence>
<dbReference type="GeneID" id="42303389"/>
<dbReference type="OrthoDB" id="304381at2157"/>
<dbReference type="InterPro" id="IPR002491">
    <property type="entry name" value="ABC_transptr_periplasmic_BD"/>
</dbReference>
<proteinExistence type="predicted"/>
<accession>A0A5P9P9Q1</accession>
<evidence type="ECO:0000256" key="1">
    <source>
        <dbReference type="ARBA" id="ARBA00004196"/>
    </source>
</evidence>
<dbReference type="PANTHER" id="PTHR30532:SF1">
    <property type="entry name" value="IRON(3+)-HYDROXAMATE-BINDING PROTEIN FHUD"/>
    <property type="match status" value="1"/>
</dbReference>
<dbReference type="InterPro" id="IPR051313">
    <property type="entry name" value="Bact_iron-sidero_bind"/>
</dbReference>
<keyword evidence="5" id="KW-0614">Plasmid</keyword>
<keyword evidence="6" id="KW-1185">Reference proteome</keyword>
<feature type="domain" description="Fe/B12 periplasmic-binding" evidence="4">
    <location>
        <begin position="69"/>
        <end position="376"/>
    </location>
</feature>
<dbReference type="KEGG" id="nas:GCU68_20230"/>
<keyword evidence="2" id="KW-0813">Transport</keyword>
<organism evidence="5 6">
    <name type="scientific">Natronorubrum aibiense</name>
    <dbReference type="NCBI Taxonomy" id="348826"/>
    <lineage>
        <taxon>Archaea</taxon>
        <taxon>Methanobacteriati</taxon>
        <taxon>Methanobacteriota</taxon>
        <taxon>Stenosarchaea group</taxon>
        <taxon>Halobacteria</taxon>
        <taxon>Halobacteriales</taxon>
        <taxon>Natrialbaceae</taxon>
        <taxon>Natronorubrum</taxon>
    </lineage>
</organism>
<evidence type="ECO:0000313" key="5">
    <source>
        <dbReference type="EMBL" id="QFU84824.1"/>
    </source>
</evidence>
<dbReference type="Proteomes" id="UP000326170">
    <property type="component" value="Plasmid unnamed2"/>
</dbReference>
<sequence>MVDKFGEIEATTRRRYLKHGGTLIGSVALAGCSDLLDEEGEKATESTGGAYEACLFPVGCREFERVPESVTTYNMGWADMVISLGHGEKLRTNRIDAPELFYEPFGLDLDPDWPALWQSSGYSKEVFYELDPDAFLLDPNMVEAWDDNWDESDTEEIESNVAPFFGCHNRRTESDWQHDMGYPENAPSMLETLEILGTVFDERERADAWLTLHEAVQSEVQPRVPPTEDRPSVALINSGSEPQKGTFYVLDLDDPGYEKKSYRDLGAVNAFEGVETGQHGETDYETMLSVDPDIICVHWGITTGSTTFDGDGAFDSEAFREQFIAPMENDPTGCRLTAVQNGRVYPGAEGEQGPLVNLLNTEVTARSLYPGEFGALDLDAPLEVPEEEQLFDRQRIADIINGDS</sequence>
<name>A0A5P9P9Q1_9EURY</name>
<dbReference type="EMBL" id="CP045490">
    <property type="protein sequence ID" value="QFU84824.1"/>
    <property type="molecule type" value="Genomic_DNA"/>
</dbReference>
<evidence type="ECO:0000256" key="3">
    <source>
        <dbReference type="ARBA" id="ARBA00022729"/>
    </source>
</evidence>
<comment type="subcellular location">
    <subcellularLocation>
        <location evidence="1">Cell envelope</location>
    </subcellularLocation>
</comment>
<dbReference type="Gene3D" id="3.40.50.1980">
    <property type="entry name" value="Nitrogenase molybdenum iron protein domain"/>
    <property type="match status" value="2"/>
</dbReference>
<reference evidence="5 6" key="1">
    <citation type="journal article" date="2007" name="Int. J. Syst. Evol. Microbiol.">
        <title>Natronorubrum sulfidifaciens sp. nov., an extremely haloalkaliphilic archaeon isolated from Aiding salt lake in Xin-Jiang, China.</title>
        <authorList>
            <person name="Cui H.L."/>
            <person name="Tohty D."/>
            <person name="Liu H.C."/>
            <person name="Liu S.J."/>
            <person name="Oren A."/>
            <person name="Zhou P.J."/>
        </authorList>
    </citation>
    <scope>NUCLEOTIDE SEQUENCE [LARGE SCALE GENOMIC DNA]</scope>
    <source>
        <strain evidence="5 6">7-3</strain>
        <plasmid evidence="5">unnamed2</plasmid>
    </source>
</reference>
<dbReference type="SUPFAM" id="SSF53807">
    <property type="entry name" value="Helical backbone' metal receptor"/>
    <property type="match status" value="1"/>
</dbReference>
<dbReference type="RefSeq" id="WP_152944383.1">
    <property type="nucleotide sequence ID" value="NZ_CP045490.1"/>
</dbReference>
<dbReference type="AlphaFoldDB" id="A0A5P9P9Q1"/>